<dbReference type="InterPro" id="IPR029055">
    <property type="entry name" value="Ntn_hydrolases_N"/>
</dbReference>
<name>A0A7X0IBL7_9ACTN</name>
<comment type="caution">
    <text evidence="2">The sequence shown here is derived from an EMBL/GenBank/DDBJ whole genome shotgun (WGS) entry which is preliminary data.</text>
</comment>
<evidence type="ECO:0000313" key="3">
    <source>
        <dbReference type="Proteomes" id="UP000555564"/>
    </source>
</evidence>
<evidence type="ECO:0000313" key="2">
    <source>
        <dbReference type="EMBL" id="MBB6472230.1"/>
    </source>
</evidence>
<dbReference type="EMBL" id="JACHIU010000001">
    <property type="protein sequence ID" value="MBB6472230.1"/>
    <property type="molecule type" value="Genomic_DNA"/>
</dbReference>
<dbReference type="Gene3D" id="3.40.50.620">
    <property type="entry name" value="HUPs"/>
    <property type="match status" value="1"/>
</dbReference>
<dbReference type="Proteomes" id="UP000555564">
    <property type="component" value="Unassembled WGS sequence"/>
</dbReference>
<gene>
    <name evidence="2" type="ORF">BJ992_001661</name>
</gene>
<feature type="region of interest" description="Disordered" evidence="1">
    <location>
        <begin position="60"/>
        <end position="107"/>
    </location>
</feature>
<sequence length="604" mass="65171">MRQGKWPRYAARPYVCGAIGAYDPARLDRLRAAGPEVRAAYRTADAALYASAALRPYAGTAPRRESGSPGFDGPVHGAPGGPGHGGSAHGSPGGDGGSVNGSPQAGVPGSPVAFAWAEREPDAAGPWHEVGERWETPGLIDQGDAVVLHTGAFGLIDLYYLAEGDAVYFAGAIEPLLALAPRPYEVDWDAWAAILKLTYPLLDATPYRAVRRLPGSAALVWSRTERRVTTDKRAPRWVRDEPFDRGITGADMVSLLHEALKPFDDRPLLVPVSGGYDSRLLASVAVARRMDVESWTTSPDDGLDNDLDFARYITRELGLRHRIVPQDAAAYPDEARWAARRLEYLTSHHAWYSPFAREVHQAGRAVVDGLAGGPLMKNFLITADAVGAGTTQGRKVALLSALALGEPHLPPLSDAAAAFVDDRVTEAFTQATSMLRGHRAELPLSVLHTRTARGIARSPVNLVGPEATPVFPFLHPEFFDAALSVPVERKEGGRFYREILRAADPRVAALPSTNGALPHRRVPLRSGGPVAREWNHRMLVAAARVPGLLSDPMREVVTEGPDALAAFGSWNDRFWLRGLVVFGSWLTDYADVLGDLTPPWVEAG</sequence>
<keyword evidence="3" id="KW-1185">Reference proteome</keyword>
<dbReference type="AlphaFoldDB" id="A0A7X0IBL7"/>
<protein>
    <recommendedName>
        <fullName evidence="4">Asparagine synthase</fullName>
    </recommendedName>
</protein>
<dbReference type="InterPro" id="IPR014729">
    <property type="entry name" value="Rossmann-like_a/b/a_fold"/>
</dbReference>
<dbReference type="SUPFAM" id="SSF56235">
    <property type="entry name" value="N-terminal nucleophile aminohydrolases (Ntn hydrolases)"/>
    <property type="match status" value="1"/>
</dbReference>
<dbReference type="RefSeq" id="WP_184979320.1">
    <property type="nucleotide sequence ID" value="NZ_BAAALO010000012.1"/>
</dbReference>
<feature type="compositionally biased region" description="Gly residues" evidence="1">
    <location>
        <begin position="78"/>
        <end position="99"/>
    </location>
</feature>
<organism evidence="2 3">
    <name type="scientific">Sphaerisporangium rubeum</name>
    <dbReference type="NCBI Taxonomy" id="321317"/>
    <lineage>
        <taxon>Bacteria</taxon>
        <taxon>Bacillati</taxon>
        <taxon>Actinomycetota</taxon>
        <taxon>Actinomycetes</taxon>
        <taxon>Streptosporangiales</taxon>
        <taxon>Streptosporangiaceae</taxon>
        <taxon>Sphaerisporangium</taxon>
    </lineage>
</organism>
<proteinExistence type="predicted"/>
<accession>A0A7X0IBL7</accession>
<evidence type="ECO:0000256" key="1">
    <source>
        <dbReference type="SAM" id="MobiDB-lite"/>
    </source>
</evidence>
<dbReference type="SUPFAM" id="SSF52402">
    <property type="entry name" value="Adenine nucleotide alpha hydrolases-like"/>
    <property type="match status" value="1"/>
</dbReference>
<evidence type="ECO:0008006" key="4">
    <source>
        <dbReference type="Google" id="ProtNLM"/>
    </source>
</evidence>
<reference evidence="2 3" key="1">
    <citation type="submission" date="2020-08" db="EMBL/GenBank/DDBJ databases">
        <title>Sequencing the genomes of 1000 actinobacteria strains.</title>
        <authorList>
            <person name="Klenk H.-P."/>
        </authorList>
    </citation>
    <scope>NUCLEOTIDE SEQUENCE [LARGE SCALE GENOMIC DNA]</scope>
    <source>
        <strain evidence="2 3">DSM 44936</strain>
    </source>
</reference>